<dbReference type="GO" id="GO:0005634">
    <property type="term" value="C:nucleus"/>
    <property type="evidence" value="ECO:0007669"/>
    <property type="project" value="UniProtKB-ARBA"/>
</dbReference>
<dbReference type="KEGG" id="clus:A9F13_14g01089"/>
<name>A0AA91PYD9_CLALS</name>
<dbReference type="Pfam" id="PF24139">
    <property type="entry name" value="TPR_TNPO3_IPO13_4th"/>
    <property type="match status" value="1"/>
</dbReference>
<evidence type="ECO:0000259" key="1">
    <source>
        <dbReference type="PROSITE" id="PS50166"/>
    </source>
</evidence>
<proteinExistence type="predicted"/>
<dbReference type="Pfam" id="PF03810">
    <property type="entry name" value="IBN_N"/>
    <property type="match status" value="1"/>
</dbReference>
<dbReference type="Proteomes" id="UP000195602">
    <property type="component" value="Unassembled WGS sequence"/>
</dbReference>
<dbReference type="PROSITE" id="PS50166">
    <property type="entry name" value="IMPORTIN_B_NT"/>
    <property type="match status" value="1"/>
</dbReference>
<dbReference type="InterPro" id="IPR057942">
    <property type="entry name" value="TPR_TNPO3_IPO13_3rd"/>
</dbReference>
<dbReference type="GO" id="GO:0006606">
    <property type="term" value="P:protein import into nucleus"/>
    <property type="evidence" value="ECO:0007669"/>
    <property type="project" value="TreeGrafter"/>
</dbReference>
<organism evidence="2 3">
    <name type="scientific">Clavispora lusitaniae</name>
    <name type="common">Candida lusitaniae</name>
    <dbReference type="NCBI Taxonomy" id="36911"/>
    <lineage>
        <taxon>Eukaryota</taxon>
        <taxon>Fungi</taxon>
        <taxon>Dikarya</taxon>
        <taxon>Ascomycota</taxon>
        <taxon>Saccharomycotina</taxon>
        <taxon>Pichiomycetes</taxon>
        <taxon>Metschnikowiaceae</taxon>
        <taxon>Clavispora</taxon>
    </lineage>
</organism>
<dbReference type="InterPro" id="IPR001494">
    <property type="entry name" value="Importin-beta_N"/>
</dbReference>
<dbReference type="AlphaFoldDB" id="A0AA91PYD9"/>
<dbReference type="PANTHER" id="PTHR12363">
    <property type="entry name" value="TRANSPORTIN 3 AND IMPORTIN 13"/>
    <property type="match status" value="1"/>
</dbReference>
<sequence>MDHIKQALAAMYSPTAAQHEKKQATEFLESFQKLPDAWSVVQILSDLQEPLEYRMFAAQTLRSKATYDLSQLPESSYVQLKDSVLDLLRTYASKDKLIRTQLSLTLCQLALQYLQWDNAMDEITTCLSEAGSVPALLEFLKILPEELTESNKTALTDDEFNARTAVLITDNVERVLSLLKTLYEQQACAPELLLDCLNSWLKECPIDKVLGVDTLAQLVFKSLVQEDTFEKACECLSTILRETGDMDNYQLIDAIYQQLLEVHSFYANQPDKLADPEVFSMLTKLYVDAGESWHVLIAKNPAHFKPLVQILLECCRYDEDLDVVKYTFYFWYLLKQMLTLPKFEDARSEFSPIYLQLISVIIKHLCYPVGADQQPSFSDKEEHDKFKDFRYEMGDVLKDCCAVAGAQKALRVPFEQLQQLLAQPGAPWPLVEAPLFSMRVMAKEVSPRENTILPTIMQSLVQLPEHPKIRYATTLVLGRYSEWTARNPKFLQVQLQYIIKGFETSDADRDVCNAACQALMYFCQDCAELLTGYLDQLYVLYQQVRGHIEVKSTYDLVDGLAHVVKELPASDQLAATQTFLDPSVHRLAELCDSGDKNDDNTVSALHDEAEILSIFFRIVRCSNFDAPTYPAAEYFGHTVWPLITRVLGKFGTVLKVSERFAKVLKNAIQSCSTYLTALLPQIAQLLHDGFRTTCFGCYLWVSGVAIREFGDEVSGAETHDVVFHLGVQQSSVFFNVAKSEDLRGMPDVIEDYFNMASDLLMYFPEKVTYNGELLTSILAAAELALSTSEERNPLMAVVHFFVDLVAWGSEYPPVSFFEGDTQSVQQHVQSFLVAEAHGQRLVQMVLEGLIYKFYNDPDANDLLVKILSVAPDKTQAITWLQQAVSGLANVSEKEVHKLISAITVALPNKDNRRVRMAIKDFVSWYTRKNVNSRANFS</sequence>
<comment type="caution">
    <text evidence="2">The sequence shown here is derived from an EMBL/GenBank/DDBJ whole genome shotgun (WGS) entry which is preliminary data.</text>
</comment>
<gene>
    <name evidence="2" type="ORF">A9F13_14g01089</name>
</gene>
<dbReference type="GO" id="GO:0031267">
    <property type="term" value="F:small GTPase binding"/>
    <property type="evidence" value="ECO:0007669"/>
    <property type="project" value="InterPro"/>
</dbReference>
<dbReference type="EMBL" id="LYUB02000014">
    <property type="protein sequence ID" value="OVF07273.1"/>
    <property type="molecule type" value="Genomic_DNA"/>
</dbReference>
<dbReference type="SMART" id="SM00913">
    <property type="entry name" value="IBN_N"/>
    <property type="match status" value="1"/>
</dbReference>
<dbReference type="InterPro" id="IPR013598">
    <property type="entry name" value="Exportin-1/Importin-b-like"/>
</dbReference>
<dbReference type="InterPro" id="IPR016024">
    <property type="entry name" value="ARM-type_fold"/>
</dbReference>
<dbReference type="Gene3D" id="1.25.10.10">
    <property type="entry name" value="Leucine-rich Repeat Variant"/>
    <property type="match status" value="1"/>
</dbReference>
<accession>A0AA91PYD9</accession>
<protein>
    <submittedName>
        <fullName evidence="2">mRNA transport regulator</fullName>
    </submittedName>
</protein>
<dbReference type="Pfam" id="PF24140">
    <property type="entry name" value="TPR_TNPO3_IPO13_3rd"/>
    <property type="match status" value="1"/>
</dbReference>
<feature type="domain" description="Importin N-terminal" evidence="1">
    <location>
        <begin position="24"/>
        <end position="90"/>
    </location>
</feature>
<dbReference type="PANTHER" id="PTHR12363:SF53">
    <property type="entry name" value="MRNA TRANSPORT REGULATOR MTR10"/>
    <property type="match status" value="1"/>
</dbReference>
<reference evidence="2 3" key="1">
    <citation type="submission" date="2017-04" db="EMBL/GenBank/DDBJ databases">
        <title>Draft genome of the yeast Clavispora lusitaniae type strain CBS 6936.</title>
        <authorList>
            <person name="Durrens P."/>
            <person name="Klopp C."/>
            <person name="Biteau N."/>
            <person name="Fitton-Ouhabi V."/>
            <person name="Dementhon K."/>
            <person name="Accoceberry I."/>
            <person name="Sherman D.J."/>
            <person name="Noel T."/>
        </authorList>
    </citation>
    <scope>NUCLEOTIDE SEQUENCE [LARGE SCALE GENOMIC DNA]</scope>
    <source>
        <strain evidence="2 3">CBS 6936</strain>
    </source>
</reference>
<dbReference type="InterPro" id="IPR058537">
    <property type="entry name" value="TPR_TNPO3_IPO13_4th"/>
</dbReference>
<dbReference type="Pfam" id="PF24138">
    <property type="entry name" value="TPR_TNPO3_IPO13_2nd"/>
    <property type="match status" value="1"/>
</dbReference>
<dbReference type="Pfam" id="PF08389">
    <property type="entry name" value="Xpo1"/>
    <property type="match status" value="1"/>
</dbReference>
<dbReference type="InterPro" id="IPR051345">
    <property type="entry name" value="Importin_beta-like_NTR"/>
</dbReference>
<evidence type="ECO:0000313" key="3">
    <source>
        <dbReference type="Proteomes" id="UP000195602"/>
    </source>
</evidence>
<evidence type="ECO:0000313" key="2">
    <source>
        <dbReference type="EMBL" id="OVF07273.1"/>
    </source>
</evidence>
<dbReference type="SUPFAM" id="SSF48371">
    <property type="entry name" value="ARM repeat"/>
    <property type="match status" value="1"/>
</dbReference>
<dbReference type="InterPro" id="IPR011989">
    <property type="entry name" value="ARM-like"/>
</dbReference>
<dbReference type="InterPro" id="IPR057941">
    <property type="entry name" value="TPR_TNPO3_IPO13_2nd"/>
</dbReference>
<dbReference type="GO" id="GO:0005737">
    <property type="term" value="C:cytoplasm"/>
    <property type="evidence" value="ECO:0007669"/>
    <property type="project" value="TreeGrafter"/>
</dbReference>